<evidence type="ECO:0000313" key="2">
    <source>
        <dbReference type="Proteomes" id="UP000252124"/>
    </source>
</evidence>
<gene>
    <name evidence="1" type="ORF">DFP87_1352</name>
</gene>
<reference evidence="1 2" key="1">
    <citation type="submission" date="2018-06" db="EMBL/GenBank/DDBJ databases">
        <title>Genomic Encyclopedia of Type Strains, Phase III (KMG-III): the genomes of soil and plant-associated and newly described type strains.</title>
        <authorList>
            <person name="Whitman W."/>
        </authorList>
    </citation>
    <scope>NUCLEOTIDE SEQUENCE [LARGE SCALE GENOMIC DNA]</scope>
    <source>
        <strain evidence="1 2">CECT 7342</strain>
    </source>
</reference>
<organism evidence="1 2">
    <name type="scientific">Achromobacter marplatensis</name>
    <dbReference type="NCBI Taxonomy" id="470868"/>
    <lineage>
        <taxon>Bacteria</taxon>
        <taxon>Pseudomonadati</taxon>
        <taxon>Pseudomonadota</taxon>
        <taxon>Betaproteobacteria</taxon>
        <taxon>Burkholderiales</taxon>
        <taxon>Alcaligenaceae</taxon>
        <taxon>Achromobacter</taxon>
    </lineage>
</organism>
<dbReference type="GeneID" id="99734569"/>
<proteinExistence type="predicted"/>
<dbReference type="Proteomes" id="UP000252124">
    <property type="component" value="Unassembled WGS sequence"/>
</dbReference>
<name>A0ABX9FW74_9BURK</name>
<protein>
    <submittedName>
        <fullName evidence="1">Uncharacterized protein</fullName>
    </submittedName>
</protein>
<evidence type="ECO:0000313" key="1">
    <source>
        <dbReference type="EMBL" id="RBP09279.1"/>
    </source>
</evidence>
<sequence>MDEEGNVLCVVVAVYAYNVQRDTKIEAMVKSGADPIFAACSLGGLHDYLCSVYAAGERKR</sequence>
<dbReference type="EMBL" id="QNRM01000035">
    <property type="protein sequence ID" value="RBP09279.1"/>
    <property type="molecule type" value="Genomic_DNA"/>
</dbReference>
<comment type="caution">
    <text evidence="1">The sequence shown here is derived from an EMBL/GenBank/DDBJ whole genome shotgun (WGS) entry which is preliminary data.</text>
</comment>
<dbReference type="RefSeq" id="WP_088591672.1">
    <property type="nucleotide sequence ID" value="NZ_CADIJU010000045.1"/>
</dbReference>
<keyword evidence="2" id="KW-1185">Reference proteome</keyword>
<accession>A0ABX9FW74</accession>